<evidence type="ECO:0000256" key="1">
    <source>
        <dbReference type="SAM" id="Phobius"/>
    </source>
</evidence>
<accession>A0ABT6C9E7</accession>
<dbReference type="Pfam" id="PF19950">
    <property type="entry name" value="DUF6412"/>
    <property type="match status" value="1"/>
</dbReference>
<keyword evidence="1" id="KW-1133">Transmembrane helix</keyword>
<organism evidence="2 3">
    <name type="scientific">Luteipulveratus flavus</name>
    <dbReference type="NCBI Taxonomy" id="3031728"/>
    <lineage>
        <taxon>Bacteria</taxon>
        <taxon>Bacillati</taxon>
        <taxon>Actinomycetota</taxon>
        <taxon>Actinomycetes</taxon>
        <taxon>Micrococcales</taxon>
        <taxon>Dermacoccaceae</taxon>
        <taxon>Luteipulveratus</taxon>
    </lineage>
</organism>
<proteinExistence type="predicted"/>
<dbReference type="Proteomes" id="UP001528912">
    <property type="component" value="Unassembled WGS sequence"/>
</dbReference>
<keyword evidence="1" id="KW-0472">Membrane</keyword>
<keyword evidence="3" id="KW-1185">Reference proteome</keyword>
<dbReference type="InterPro" id="IPR045635">
    <property type="entry name" value="DUF6412"/>
</dbReference>
<reference evidence="2 3" key="1">
    <citation type="submission" date="2023-03" db="EMBL/GenBank/DDBJ databases">
        <title>YIM 133296 draft genome.</title>
        <authorList>
            <person name="Xiong L."/>
        </authorList>
    </citation>
    <scope>NUCLEOTIDE SEQUENCE [LARGE SCALE GENOMIC DNA]</scope>
    <source>
        <strain evidence="2 3">YIM 133296</strain>
    </source>
</reference>
<dbReference type="RefSeq" id="WP_277192857.1">
    <property type="nucleotide sequence ID" value="NZ_JAROAV010000037.1"/>
</dbReference>
<name>A0ABT6C9E7_9MICO</name>
<protein>
    <submittedName>
        <fullName evidence="2">DUF6412 domain-containing protein</fullName>
    </submittedName>
</protein>
<comment type="caution">
    <text evidence="2">The sequence shown here is derived from an EMBL/GenBank/DDBJ whole genome shotgun (WGS) entry which is preliminary data.</text>
</comment>
<evidence type="ECO:0000313" key="2">
    <source>
        <dbReference type="EMBL" id="MDF8265534.1"/>
    </source>
</evidence>
<keyword evidence="1" id="KW-0812">Transmembrane</keyword>
<evidence type="ECO:0000313" key="3">
    <source>
        <dbReference type="Proteomes" id="UP001528912"/>
    </source>
</evidence>
<gene>
    <name evidence="2" type="ORF">P4R38_14890</name>
</gene>
<dbReference type="EMBL" id="JAROAV010000037">
    <property type="protein sequence ID" value="MDF8265534.1"/>
    <property type="molecule type" value="Genomic_DNA"/>
</dbReference>
<sequence length="92" mass="9582">MQLLSDLDTALAVALLLPVAHIVLGTSIAVAATAIVLLLAAVALTVVAPTTTRSVHVDRRRRAWRSLLVALRRPDLPGRPRPRAPGVGPAGA</sequence>
<feature type="transmembrane region" description="Helical" evidence="1">
    <location>
        <begin position="35"/>
        <end position="55"/>
    </location>
</feature>